<gene>
    <name evidence="2" type="ORF">DFP72DRAFT_853909</name>
</gene>
<proteinExistence type="predicted"/>
<accession>A0A8H6HKX9</accession>
<dbReference type="Proteomes" id="UP000521943">
    <property type="component" value="Unassembled WGS sequence"/>
</dbReference>
<dbReference type="AlphaFoldDB" id="A0A8H6HKX9"/>
<feature type="compositionally biased region" description="Basic and acidic residues" evidence="1">
    <location>
        <begin position="66"/>
        <end position="75"/>
    </location>
</feature>
<keyword evidence="3" id="KW-1185">Reference proteome</keyword>
<evidence type="ECO:0000313" key="2">
    <source>
        <dbReference type="EMBL" id="KAF6748092.1"/>
    </source>
</evidence>
<comment type="caution">
    <text evidence="2">The sequence shown here is derived from an EMBL/GenBank/DDBJ whole genome shotgun (WGS) entry which is preliminary data.</text>
</comment>
<feature type="region of interest" description="Disordered" evidence="1">
    <location>
        <begin position="195"/>
        <end position="218"/>
    </location>
</feature>
<protein>
    <submittedName>
        <fullName evidence="2">Uncharacterized protein</fullName>
    </submittedName>
</protein>
<dbReference type="OrthoDB" id="10549956at2759"/>
<dbReference type="EMBL" id="JACGCI010000075">
    <property type="protein sequence ID" value="KAF6748092.1"/>
    <property type="molecule type" value="Genomic_DNA"/>
</dbReference>
<reference evidence="2 3" key="1">
    <citation type="submission" date="2020-07" db="EMBL/GenBank/DDBJ databases">
        <title>Comparative genomics of pyrophilous fungi reveals a link between fire events and developmental genes.</title>
        <authorList>
            <consortium name="DOE Joint Genome Institute"/>
            <person name="Steindorff A.S."/>
            <person name="Carver A."/>
            <person name="Calhoun S."/>
            <person name="Stillman K."/>
            <person name="Liu H."/>
            <person name="Lipzen A."/>
            <person name="Pangilinan J."/>
            <person name="Labutti K."/>
            <person name="Bruns T.D."/>
            <person name="Grigoriev I.V."/>
        </authorList>
    </citation>
    <scope>NUCLEOTIDE SEQUENCE [LARGE SCALE GENOMIC DNA]</scope>
    <source>
        <strain evidence="2 3">CBS 144469</strain>
    </source>
</reference>
<feature type="compositionally biased region" description="Low complexity" evidence="1">
    <location>
        <begin position="49"/>
        <end position="60"/>
    </location>
</feature>
<name>A0A8H6HKX9_9AGAR</name>
<feature type="compositionally biased region" description="Basic and acidic residues" evidence="1">
    <location>
        <begin position="33"/>
        <end position="45"/>
    </location>
</feature>
<organism evidence="2 3">
    <name type="scientific">Ephemerocybe angulata</name>
    <dbReference type="NCBI Taxonomy" id="980116"/>
    <lineage>
        <taxon>Eukaryota</taxon>
        <taxon>Fungi</taxon>
        <taxon>Dikarya</taxon>
        <taxon>Basidiomycota</taxon>
        <taxon>Agaricomycotina</taxon>
        <taxon>Agaricomycetes</taxon>
        <taxon>Agaricomycetidae</taxon>
        <taxon>Agaricales</taxon>
        <taxon>Agaricineae</taxon>
        <taxon>Psathyrellaceae</taxon>
        <taxon>Ephemerocybe</taxon>
    </lineage>
</organism>
<sequence length="227" mass="26157">MTNPQIGNSWLRPRRRGIRRPIEPRYTEVEYRGADRRGSRGKGVEVGEEGLLPRGISRQAARSRRGSREQKLTRVDEGENQTLTIWYGFRVDAQRPAVGRAYTARPGDHFAKGFSSPAERITEEVHPIRTADKSIVFQENACTRAEMEVPPAAWYARFTRERRWSGDPSVDRGIGGFYLPMVELSLAPWHRLQRARATAGMDRSPRRRRRRKEGRNEQVCCIQTTRP</sequence>
<feature type="region of interest" description="Disordered" evidence="1">
    <location>
        <begin position="33"/>
        <end position="75"/>
    </location>
</feature>
<evidence type="ECO:0000313" key="3">
    <source>
        <dbReference type="Proteomes" id="UP000521943"/>
    </source>
</evidence>
<evidence type="ECO:0000256" key="1">
    <source>
        <dbReference type="SAM" id="MobiDB-lite"/>
    </source>
</evidence>